<feature type="transmembrane region" description="Helical" evidence="1">
    <location>
        <begin position="99"/>
        <end position="123"/>
    </location>
</feature>
<dbReference type="Proteomes" id="UP000830671">
    <property type="component" value="Chromosome 1"/>
</dbReference>
<accession>A0A9Q8WAC9</accession>
<protein>
    <submittedName>
        <fullName evidence="2">Uncharacterized protein</fullName>
    </submittedName>
</protein>
<gene>
    <name evidence="2" type="ORF">CLUP02_01913</name>
</gene>
<evidence type="ECO:0000313" key="2">
    <source>
        <dbReference type="EMBL" id="UQC75260.1"/>
    </source>
</evidence>
<name>A0A9Q8WAC9_9PEZI</name>
<keyword evidence="1" id="KW-0812">Transmembrane</keyword>
<dbReference type="RefSeq" id="XP_049136906.1">
    <property type="nucleotide sequence ID" value="XM_049280949.1"/>
</dbReference>
<dbReference type="EMBL" id="CP019471">
    <property type="protein sequence ID" value="UQC75260.1"/>
    <property type="molecule type" value="Genomic_DNA"/>
</dbReference>
<organism evidence="2 3">
    <name type="scientific">Colletotrichum lupini</name>
    <dbReference type="NCBI Taxonomy" id="145971"/>
    <lineage>
        <taxon>Eukaryota</taxon>
        <taxon>Fungi</taxon>
        <taxon>Dikarya</taxon>
        <taxon>Ascomycota</taxon>
        <taxon>Pezizomycotina</taxon>
        <taxon>Sordariomycetes</taxon>
        <taxon>Hypocreomycetidae</taxon>
        <taxon>Glomerellales</taxon>
        <taxon>Glomerellaceae</taxon>
        <taxon>Colletotrichum</taxon>
        <taxon>Colletotrichum acutatum species complex</taxon>
    </lineage>
</organism>
<sequence length="196" mass="22233">MGTGRKPRESRDFYFLSSKPSASPSPRLLGDIPFGLHCRSSDAALPYHPISSHHIWLWTIGPQLNSAVGIELENPPCHLGRPTFYEFPQWSPRKVRTRLLLSMYVGFLGLFGLAGWTSAAWWFRQLPDERSVYKPASGAAAIVMLKDTIRDIPFLDEQLTHKSTIAKRWKRTSVLSLAWHEGALCHDNPSWHSVKI</sequence>
<keyword evidence="1" id="KW-1133">Transmembrane helix</keyword>
<dbReference type="AlphaFoldDB" id="A0A9Q8WAC9"/>
<dbReference type="GeneID" id="73335959"/>
<dbReference type="KEGG" id="clup:CLUP02_01913"/>
<evidence type="ECO:0000313" key="3">
    <source>
        <dbReference type="Proteomes" id="UP000830671"/>
    </source>
</evidence>
<proteinExistence type="predicted"/>
<keyword evidence="3" id="KW-1185">Reference proteome</keyword>
<reference evidence="2" key="1">
    <citation type="journal article" date="2021" name="Mol. Plant Microbe Interact.">
        <title>Complete Genome Sequence of the Plant-Pathogenic Fungus Colletotrichum lupini.</title>
        <authorList>
            <person name="Baroncelli R."/>
            <person name="Pensec F."/>
            <person name="Da Lio D."/>
            <person name="Boufleur T."/>
            <person name="Vicente I."/>
            <person name="Sarrocco S."/>
            <person name="Picot A."/>
            <person name="Baraldi E."/>
            <person name="Sukno S."/>
            <person name="Thon M."/>
            <person name="Le Floch G."/>
        </authorList>
    </citation>
    <scope>NUCLEOTIDE SEQUENCE</scope>
    <source>
        <strain evidence="2">IMI 504893</strain>
    </source>
</reference>
<keyword evidence="1" id="KW-0472">Membrane</keyword>
<evidence type="ECO:0000256" key="1">
    <source>
        <dbReference type="SAM" id="Phobius"/>
    </source>
</evidence>